<evidence type="ECO:0000313" key="7">
    <source>
        <dbReference type="EMBL" id="MBZ7987091.1"/>
    </source>
</evidence>
<evidence type="ECO:0000256" key="4">
    <source>
        <dbReference type="ARBA" id="ARBA00023027"/>
    </source>
</evidence>
<comment type="cofactor">
    <cofactor evidence="6">
        <name>a divalent metal cation</name>
        <dbReference type="ChEBI" id="CHEBI:60240"/>
    </cofactor>
</comment>
<comment type="catalytic activity">
    <reaction evidence="5 6">
        <text>NAD(+) + ATP = ADP + NADP(+) + H(+)</text>
        <dbReference type="Rhea" id="RHEA:18629"/>
        <dbReference type="ChEBI" id="CHEBI:15378"/>
        <dbReference type="ChEBI" id="CHEBI:30616"/>
        <dbReference type="ChEBI" id="CHEBI:57540"/>
        <dbReference type="ChEBI" id="CHEBI:58349"/>
        <dbReference type="ChEBI" id="CHEBI:456216"/>
        <dbReference type="EC" id="2.7.1.23"/>
    </reaction>
</comment>
<keyword evidence="8" id="KW-1185">Reference proteome</keyword>
<keyword evidence="6" id="KW-0067">ATP-binding</keyword>
<dbReference type="Pfam" id="PF20143">
    <property type="entry name" value="NAD_kinase_C"/>
    <property type="match status" value="1"/>
</dbReference>
<evidence type="ECO:0000256" key="6">
    <source>
        <dbReference type="HAMAP-Rule" id="MF_00361"/>
    </source>
</evidence>
<comment type="function">
    <text evidence="6">Involved in the regulation of the intracellular balance of NAD and NADP, and is a key enzyme in the biosynthesis of NADP. Catalyzes specifically the phosphorylation on 2'-hydroxyl of the adenosine moiety of NAD to yield NADP.</text>
</comment>
<dbReference type="PANTHER" id="PTHR20275">
    <property type="entry name" value="NAD KINASE"/>
    <property type="match status" value="1"/>
</dbReference>
<sequence>MQVKKIILFYKQSLEDSPYLKLICEILKSEKIDYILQKNTNTIQKFDLENIDLVISVGGDGNLISACRMLAKTNIPVLGVHCGNLGFLTEVELCNLKDFLLDIKNNNYKIERPFLLSIFIYLNNGQVIQRYAFNDAVLNREEHLLLADIKASFKDKIFNSYHADGLIISTPAGSTAYNLSAGGGIIYPQSRVFSLTPICSHSLTQRPIILPKSFFIELSSKNCSLSIDGQELFKANEFYKISCGLSKTRANILRAKNRSYFQVLKDKLNWGEND</sequence>
<organism evidence="7 8">
    <name type="scientific">Campylobacter canadensis</name>
    <dbReference type="NCBI Taxonomy" id="449520"/>
    <lineage>
        <taxon>Bacteria</taxon>
        <taxon>Pseudomonadati</taxon>
        <taxon>Campylobacterota</taxon>
        <taxon>Epsilonproteobacteria</taxon>
        <taxon>Campylobacterales</taxon>
        <taxon>Campylobacteraceae</taxon>
        <taxon>Campylobacter</taxon>
    </lineage>
</organism>
<evidence type="ECO:0000256" key="3">
    <source>
        <dbReference type="ARBA" id="ARBA00022857"/>
    </source>
</evidence>
<dbReference type="Proteomes" id="UP000786183">
    <property type="component" value="Unassembled WGS sequence"/>
</dbReference>
<feature type="binding site" evidence="6">
    <location>
        <begin position="175"/>
        <end position="180"/>
    </location>
    <ligand>
        <name>NAD(+)</name>
        <dbReference type="ChEBI" id="CHEBI:57540"/>
    </ligand>
</feature>
<dbReference type="InterPro" id="IPR017437">
    <property type="entry name" value="ATP-NAD_kinase_PpnK-typ_C"/>
</dbReference>
<dbReference type="Gene3D" id="3.40.50.10330">
    <property type="entry name" value="Probable inorganic polyphosphate/atp-NAD kinase, domain 1"/>
    <property type="match status" value="1"/>
</dbReference>
<comment type="subcellular location">
    <subcellularLocation>
        <location evidence="6">Cytoplasm</location>
    </subcellularLocation>
</comment>
<evidence type="ECO:0000256" key="2">
    <source>
        <dbReference type="ARBA" id="ARBA00022777"/>
    </source>
</evidence>
<feature type="binding site" evidence="6">
    <location>
        <position position="172"/>
    </location>
    <ligand>
        <name>NAD(+)</name>
        <dbReference type="ChEBI" id="CHEBI:57540"/>
    </ligand>
</feature>
<feature type="active site" description="Proton acceptor" evidence="6">
    <location>
        <position position="60"/>
    </location>
</feature>
<dbReference type="SUPFAM" id="SSF111331">
    <property type="entry name" value="NAD kinase/diacylglycerol kinase-like"/>
    <property type="match status" value="1"/>
</dbReference>
<dbReference type="EC" id="2.7.1.23" evidence="6"/>
<feature type="binding site" evidence="6">
    <location>
        <position position="230"/>
    </location>
    <ligand>
        <name>NAD(+)</name>
        <dbReference type="ChEBI" id="CHEBI:57540"/>
    </ligand>
</feature>
<evidence type="ECO:0000256" key="5">
    <source>
        <dbReference type="ARBA" id="ARBA00047925"/>
    </source>
</evidence>
<dbReference type="InterPro" id="IPR016064">
    <property type="entry name" value="NAD/diacylglycerol_kinase_sf"/>
</dbReference>
<feature type="binding site" evidence="6">
    <location>
        <begin position="134"/>
        <end position="135"/>
    </location>
    <ligand>
        <name>NAD(+)</name>
        <dbReference type="ChEBI" id="CHEBI:57540"/>
    </ligand>
</feature>
<gene>
    <name evidence="6" type="primary">nadK</name>
    <name evidence="7" type="ORF">AVCANL283_03015</name>
</gene>
<dbReference type="Pfam" id="PF01513">
    <property type="entry name" value="NAD_kinase"/>
    <property type="match status" value="1"/>
</dbReference>
<keyword evidence="4 6" id="KW-0520">NAD</keyword>
<dbReference type="InterPro" id="IPR017438">
    <property type="entry name" value="ATP-NAD_kinase_N"/>
</dbReference>
<keyword evidence="1 6" id="KW-0808">Transferase</keyword>
<dbReference type="RefSeq" id="WP_172233408.1">
    <property type="nucleotide sequence ID" value="NZ_CP035946.1"/>
</dbReference>
<feature type="binding site" evidence="6">
    <location>
        <position position="164"/>
    </location>
    <ligand>
        <name>NAD(+)</name>
        <dbReference type="ChEBI" id="CHEBI:57540"/>
    </ligand>
</feature>
<dbReference type="PANTHER" id="PTHR20275:SF0">
    <property type="entry name" value="NAD KINASE"/>
    <property type="match status" value="1"/>
</dbReference>
<name>A0ABS7WQN3_9BACT</name>
<accession>A0ABS7WQN3</accession>
<feature type="binding site" evidence="6">
    <location>
        <position position="162"/>
    </location>
    <ligand>
        <name>NAD(+)</name>
        <dbReference type="ChEBI" id="CHEBI:57540"/>
    </ligand>
</feature>
<dbReference type="InterPro" id="IPR002504">
    <property type="entry name" value="NADK"/>
</dbReference>
<reference evidence="7 8" key="1">
    <citation type="submission" date="2020-07" db="EMBL/GenBank/DDBJ databases">
        <title>Transfer of Campylobacter canadensis to the novel genus Avispirillum gen. nov., that also includes two novel species recovered from migratory waterfowl: Avispirillum anseris sp. nov. and Avispirillum brantae sp. nov.</title>
        <authorList>
            <person name="Miller W.G."/>
            <person name="Chapman M.H."/>
            <person name="Yee E."/>
            <person name="Inglis G.D."/>
        </authorList>
    </citation>
    <scope>NUCLEOTIDE SEQUENCE [LARGE SCALE GENOMIC DNA]</scope>
    <source>
        <strain evidence="7 8">L283</strain>
    </source>
</reference>
<keyword evidence="6" id="KW-0547">Nucleotide-binding</keyword>
<keyword evidence="2 6" id="KW-0418">Kinase</keyword>
<comment type="caution">
    <text evidence="6">Lacks conserved residue(s) required for the propagation of feature annotation.</text>
</comment>
<protein>
    <recommendedName>
        <fullName evidence="6">NAD kinase</fullName>
        <ecNumber evidence="6">2.7.1.23</ecNumber>
    </recommendedName>
    <alternativeName>
        <fullName evidence="6">ATP-dependent NAD kinase</fullName>
    </alternativeName>
</protein>
<keyword evidence="3 6" id="KW-0521">NADP</keyword>
<evidence type="ECO:0000256" key="1">
    <source>
        <dbReference type="ARBA" id="ARBA00022679"/>
    </source>
</evidence>
<comment type="similarity">
    <text evidence="6">Belongs to the NAD kinase family.</text>
</comment>
<comment type="caution">
    <text evidence="7">The sequence shown here is derived from an EMBL/GenBank/DDBJ whole genome shotgun (WGS) entry which is preliminary data.</text>
</comment>
<dbReference type="EMBL" id="JACGBB010000004">
    <property type="protein sequence ID" value="MBZ7987091.1"/>
    <property type="molecule type" value="Genomic_DNA"/>
</dbReference>
<dbReference type="HAMAP" id="MF_00361">
    <property type="entry name" value="NAD_kinase"/>
    <property type="match status" value="1"/>
</dbReference>
<proteinExistence type="inferred from homology"/>
<evidence type="ECO:0000313" key="8">
    <source>
        <dbReference type="Proteomes" id="UP000786183"/>
    </source>
</evidence>
<dbReference type="Gene3D" id="2.60.200.30">
    <property type="entry name" value="Probable inorganic polyphosphate/atp-NAD kinase, domain 2"/>
    <property type="match status" value="1"/>
</dbReference>
<keyword evidence="6" id="KW-0963">Cytoplasm</keyword>
<dbReference type="GO" id="GO:0016301">
    <property type="term" value="F:kinase activity"/>
    <property type="evidence" value="ECO:0007669"/>
    <property type="project" value="UniProtKB-KW"/>
</dbReference>
<feature type="binding site" evidence="6">
    <location>
        <begin position="60"/>
        <end position="61"/>
    </location>
    <ligand>
        <name>NAD(+)</name>
        <dbReference type="ChEBI" id="CHEBI:57540"/>
    </ligand>
</feature>